<sequence>MFLEEMSCRCYNKKKCEDQKEHHGYKIGTWNVRTLNQAGKLENLKTEMQKNKVSVKDVKTLPGADIDSDHNLLVAKIRTRLKKIIRLQKRRPRWDLEKLFAQTQIVQETLEEKLSAIERESGNAEVQRNNMKNACYILLANWLVKMRR</sequence>
<accession>A0A2J7PYE6</accession>
<dbReference type="EMBL" id="NEVH01020359">
    <property type="protein sequence ID" value="PNF21361.1"/>
    <property type="molecule type" value="Genomic_DNA"/>
</dbReference>
<comment type="caution">
    <text evidence="2">The sequence shown here is derived from an EMBL/GenBank/DDBJ whole genome shotgun (WGS) entry which is preliminary data.</text>
</comment>
<keyword evidence="3" id="KW-1185">Reference proteome</keyword>
<evidence type="ECO:0000313" key="3">
    <source>
        <dbReference type="Proteomes" id="UP000235965"/>
    </source>
</evidence>
<protein>
    <recommendedName>
        <fullName evidence="4">Endonuclease/exonuclease/phosphatase domain-containing protein</fullName>
    </recommendedName>
</protein>
<evidence type="ECO:0000256" key="1">
    <source>
        <dbReference type="SAM" id="Coils"/>
    </source>
</evidence>
<keyword evidence="1" id="KW-0175">Coiled coil</keyword>
<name>A0A2J7PYE6_9NEOP</name>
<proteinExistence type="predicted"/>
<evidence type="ECO:0008006" key="4">
    <source>
        <dbReference type="Google" id="ProtNLM"/>
    </source>
</evidence>
<feature type="coiled-coil region" evidence="1">
    <location>
        <begin position="107"/>
        <end position="134"/>
    </location>
</feature>
<evidence type="ECO:0000313" key="2">
    <source>
        <dbReference type="EMBL" id="PNF21361.1"/>
    </source>
</evidence>
<dbReference type="Proteomes" id="UP000235965">
    <property type="component" value="Unassembled WGS sequence"/>
</dbReference>
<gene>
    <name evidence="2" type="ORF">B7P43_G17038</name>
</gene>
<organism evidence="2 3">
    <name type="scientific">Cryptotermes secundus</name>
    <dbReference type="NCBI Taxonomy" id="105785"/>
    <lineage>
        <taxon>Eukaryota</taxon>
        <taxon>Metazoa</taxon>
        <taxon>Ecdysozoa</taxon>
        <taxon>Arthropoda</taxon>
        <taxon>Hexapoda</taxon>
        <taxon>Insecta</taxon>
        <taxon>Pterygota</taxon>
        <taxon>Neoptera</taxon>
        <taxon>Polyneoptera</taxon>
        <taxon>Dictyoptera</taxon>
        <taxon>Blattodea</taxon>
        <taxon>Blattoidea</taxon>
        <taxon>Termitoidae</taxon>
        <taxon>Kalotermitidae</taxon>
        <taxon>Cryptotermitinae</taxon>
        <taxon>Cryptotermes</taxon>
    </lineage>
</organism>
<reference evidence="2 3" key="1">
    <citation type="submission" date="2017-12" db="EMBL/GenBank/DDBJ databases">
        <title>Hemimetabolous genomes reveal molecular basis of termite eusociality.</title>
        <authorList>
            <person name="Harrison M.C."/>
            <person name="Jongepier E."/>
            <person name="Robertson H.M."/>
            <person name="Arning N."/>
            <person name="Bitard-Feildel T."/>
            <person name="Chao H."/>
            <person name="Childers C.P."/>
            <person name="Dinh H."/>
            <person name="Doddapaneni H."/>
            <person name="Dugan S."/>
            <person name="Gowin J."/>
            <person name="Greiner C."/>
            <person name="Han Y."/>
            <person name="Hu H."/>
            <person name="Hughes D.S.T."/>
            <person name="Huylmans A.-K."/>
            <person name="Kemena C."/>
            <person name="Kremer L.P.M."/>
            <person name="Lee S.L."/>
            <person name="Lopez-Ezquerra A."/>
            <person name="Mallet L."/>
            <person name="Monroy-Kuhn J.M."/>
            <person name="Moser A."/>
            <person name="Murali S.C."/>
            <person name="Muzny D.M."/>
            <person name="Otani S."/>
            <person name="Piulachs M.-D."/>
            <person name="Poelchau M."/>
            <person name="Qu J."/>
            <person name="Schaub F."/>
            <person name="Wada-Katsumata A."/>
            <person name="Worley K.C."/>
            <person name="Xie Q."/>
            <person name="Ylla G."/>
            <person name="Poulsen M."/>
            <person name="Gibbs R.A."/>
            <person name="Schal C."/>
            <person name="Richards S."/>
            <person name="Belles X."/>
            <person name="Korb J."/>
            <person name="Bornberg-Bauer E."/>
        </authorList>
    </citation>
    <scope>NUCLEOTIDE SEQUENCE [LARGE SCALE GENOMIC DNA]</scope>
    <source>
        <tissue evidence="2">Whole body</tissue>
    </source>
</reference>
<dbReference type="AlphaFoldDB" id="A0A2J7PYE6"/>
<dbReference type="InParanoid" id="A0A2J7PYE6"/>